<dbReference type="Pfam" id="PF05229">
    <property type="entry name" value="SCPU"/>
    <property type="match status" value="2"/>
</dbReference>
<keyword evidence="3" id="KW-1185">Reference proteome</keyword>
<evidence type="ECO:0000313" key="3">
    <source>
        <dbReference type="Proteomes" id="UP001380365"/>
    </source>
</evidence>
<evidence type="ECO:0000313" key="2">
    <source>
        <dbReference type="EMBL" id="MEJ5094452.1"/>
    </source>
</evidence>
<dbReference type="SMART" id="SM00972">
    <property type="entry name" value="SCPU"/>
    <property type="match status" value="2"/>
</dbReference>
<accession>A0ABU8Q3Z1</accession>
<dbReference type="PANTHER" id="PTHR37089">
    <property type="entry name" value="PROTEIN U-RELATED"/>
    <property type="match status" value="1"/>
</dbReference>
<dbReference type="InterPro" id="IPR053167">
    <property type="entry name" value="Spore_coat_component"/>
</dbReference>
<organism evidence="2 3">
    <name type="scientific">Sphingomonas molluscorum</name>
    <dbReference type="NCBI Taxonomy" id="418184"/>
    <lineage>
        <taxon>Bacteria</taxon>
        <taxon>Pseudomonadati</taxon>
        <taxon>Pseudomonadota</taxon>
        <taxon>Alphaproteobacteria</taxon>
        <taxon>Sphingomonadales</taxon>
        <taxon>Sphingomonadaceae</taxon>
        <taxon>Sphingomonas</taxon>
    </lineage>
</organism>
<dbReference type="EMBL" id="JBBGZA010000001">
    <property type="protein sequence ID" value="MEJ5094452.1"/>
    <property type="molecule type" value="Genomic_DNA"/>
</dbReference>
<evidence type="ECO:0000259" key="1">
    <source>
        <dbReference type="Pfam" id="PF05229"/>
    </source>
</evidence>
<proteinExistence type="predicted"/>
<sequence>MPLADPGPVVLDAKGKVLLLLLVCMSGLMLLLLPERAQANVVCSANSAGLNFGSALSASATISYNCTNYDPTPVTFTLCAGIGNPSYPGTADQPKLLNGNQTVNFNLYTDAAGANVWTKNNPITTTVTIAPNGASVSGVFQFFGRIPPGQQAPVGTYTAAFYNTVLGFMQTGVPTCERSGQSGLSGIDFTLSIQASIADTCNLGTIGAVDFGAQPGLWNRVDATGSVQLSCPSARVWALRFDGGRYASGGDRRMRNAAGDHVVYRLYTDAGRNSTLGIDGTINGVGTSAVQSIPVYGRIEAGAPPAIGNYSDFVVVTLSF</sequence>
<comment type="caution">
    <text evidence="2">The sequence shown here is derived from an EMBL/GenBank/DDBJ whole genome shotgun (WGS) entry which is preliminary data.</text>
</comment>
<gene>
    <name evidence="2" type="ORF">WH159_07850</name>
</gene>
<feature type="domain" description="Spore coat protein U/FanG" evidence="1">
    <location>
        <begin position="42"/>
        <end position="158"/>
    </location>
</feature>
<protein>
    <submittedName>
        <fullName evidence="2">Spore coat U domain-containing protein</fullName>
    </submittedName>
</protein>
<dbReference type="Proteomes" id="UP001380365">
    <property type="component" value="Unassembled WGS sequence"/>
</dbReference>
<reference evidence="2 3" key="1">
    <citation type="submission" date="2023-12" db="EMBL/GenBank/DDBJ databases">
        <title>Gut-associated functions are favored during microbiome assembly across C. elegans life.</title>
        <authorList>
            <person name="Zimmermann J."/>
        </authorList>
    </citation>
    <scope>NUCLEOTIDE SEQUENCE [LARGE SCALE GENOMIC DNA]</scope>
    <source>
        <strain evidence="2 3">JUb134</strain>
    </source>
</reference>
<feature type="domain" description="Spore coat protein U/FanG" evidence="1">
    <location>
        <begin position="189"/>
        <end position="317"/>
    </location>
</feature>
<dbReference type="RefSeq" id="WP_132882691.1">
    <property type="nucleotide sequence ID" value="NZ_JBBGZA010000001.1"/>
</dbReference>
<name>A0ABU8Q3Z1_9SPHN</name>
<dbReference type="InterPro" id="IPR007893">
    <property type="entry name" value="Spore_coat_U/FanG"/>
</dbReference>